<feature type="region of interest" description="Disordered" evidence="1">
    <location>
        <begin position="1"/>
        <end position="66"/>
    </location>
</feature>
<dbReference type="InterPro" id="IPR051213">
    <property type="entry name" value="START_lipid_transfer"/>
</dbReference>
<dbReference type="InterPro" id="IPR002913">
    <property type="entry name" value="START_lipid-bd_dom"/>
</dbReference>
<dbReference type="AlphaFoldDB" id="A0A9P6NBG0"/>
<feature type="compositionally biased region" description="Basic and acidic residues" evidence="1">
    <location>
        <begin position="1"/>
        <end position="21"/>
    </location>
</feature>
<feature type="compositionally biased region" description="Acidic residues" evidence="1">
    <location>
        <begin position="22"/>
        <end position="33"/>
    </location>
</feature>
<keyword evidence="4" id="KW-1185">Reference proteome</keyword>
<reference evidence="3" key="1">
    <citation type="submission" date="2013-11" db="EMBL/GenBank/DDBJ databases">
        <title>Genome sequence of the fusiform rust pathogen reveals effectors for host alternation and coevolution with pine.</title>
        <authorList>
            <consortium name="DOE Joint Genome Institute"/>
            <person name="Smith K."/>
            <person name="Pendleton A."/>
            <person name="Kubisiak T."/>
            <person name="Anderson C."/>
            <person name="Salamov A."/>
            <person name="Aerts A."/>
            <person name="Riley R."/>
            <person name="Clum A."/>
            <person name="Lindquist E."/>
            <person name="Ence D."/>
            <person name="Campbell M."/>
            <person name="Kronenberg Z."/>
            <person name="Feau N."/>
            <person name="Dhillon B."/>
            <person name="Hamelin R."/>
            <person name="Burleigh J."/>
            <person name="Smith J."/>
            <person name="Yandell M."/>
            <person name="Nelson C."/>
            <person name="Grigoriev I."/>
            <person name="Davis J."/>
        </authorList>
    </citation>
    <scope>NUCLEOTIDE SEQUENCE</scope>
    <source>
        <strain evidence="3">G11</strain>
    </source>
</reference>
<dbReference type="CDD" id="cd00177">
    <property type="entry name" value="START"/>
    <property type="match status" value="1"/>
</dbReference>
<dbReference type="PROSITE" id="PS50848">
    <property type="entry name" value="START"/>
    <property type="match status" value="1"/>
</dbReference>
<dbReference type="Gene3D" id="3.30.530.20">
    <property type="match status" value="1"/>
</dbReference>
<name>A0A9P6NBG0_9BASI</name>
<dbReference type="PANTHER" id="PTHR19308">
    <property type="entry name" value="PHOSPHATIDYLCHOLINE TRANSFER PROTEIN"/>
    <property type="match status" value="1"/>
</dbReference>
<feature type="region of interest" description="Disordered" evidence="1">
    <location>
        <begin position="322"/>
        <end position="367"/>
    </location>
</feature>
<evidence type="ECO:0000313" key="3">
    <source>
        <dbReference type="EMBL" id="KAG0141212.1"/>
    </source>
</evidence>
<evidence type="ECO:0000313" key="4">
    <source>
        <dbReference type="Proteomes" id="UP000886653"/>
    </source>
</evidence>
<organism evidence="3 4">
    <name type="scientific">Cronartium quercuum f. sp. fusiforme G11</name>
    <dbReference type="NCBI Taxonomy" id="708437"/>
    <lineage>
        <taxon>Eukaryota</taxon>
        <taxon>Fungi</taxon>
        <taxon>Dikarya</taxon>
        <taxon>Basidiomycota</taxon>
        <taxon>Pucciniomycotina</taxon>
        <taxon>Pucciniomycetes</taxon>
        <taxon>Pucciniales</taxon>
        <taxon>Coleosporiaceae</taxon>
        <taxon>Cronartium</taxon>
    </lineage>
</organism>
<dbReference type="InterPro" id="IPR023393">
    <property type="entry name" value="START-like_dom_sf"/>
</dbReference>
<accession>A0A9P6NBG0</accession>
<gene>
    <name evidence="3" type="ORF">CROQUDRAFT_83506</name>
</gene>
<feature type="compositionally biased region" description="Polar residues" evidence="1">
    <location>
        <begin position="49"/>
        <end position="66"/>
    </location>
</feature>
<dbReference type="EMBL" id="MU167397">
    <property type="protein sequence ID" value="KAG0141212.1"/>
    <property type="molecule type" value="Genomic_DNA"/>
</dbReference>
<evidence type="ECO:0000259" key="2">
    <source>
        <dbReference type="PROSITE" id="PS50848"/>
    </source>
</evidence>
<sequence length="962" mass="106120">MPDSEYARSEYEEDSEFVHSEDDGENVPESEAENDARDTNGARADDHTSQTSSASPDPNRTVSNSLSISGSSQHFINHIDSVMTKVKSLAADTTWYRVLKHRTGVEVFAKKKVAMIGNQKTATVFKGEGLIKGYSPASVFAVIGSSKLWDEWYEDGNLVENLSEEVSLTYMCMQAVLGTRTRDLSLVEKVEATQNGAIYFCASSVDTPRVPPVPGRVRAHIELNGWVLEPVDLSSNGLTQPTSTIGTKVSYYLQIDVKTFVPEAFSQRYLAKRPLCITKIDSYLQKHGSPIHMEGIDESETHPHQGGLRKSFNRGFMSINQLNTSPNSTRSTKARSFSSAITPSTPREPLSNSVRSKRSHFISLGRSSKSSSRALATSASVPAIALNHPNSDSIPVPPLPSNGIQLSVSQHVHRDDDQVLMIAHVGPEKSAPGFKALNAALVEFETERGDFSTNKQAWTRAKDSHTLHKIWYKPGPKTEGLASLPTVAGEVTITSDRRLALTKEQVLLTLMSHVAQRVWDAHFLAHGHSDPTSGLLKTENGFDQATFISTMRGIYPYLPDRSLFCLDQMVVRRSTTKKEDSNLAKIILIQCSSKADEALLEHVAKDRLGSTEGLESVLKDSLTAKSLSKIKLSGWMIETGKSREEIKLSNLCRLELHRQSAGVLPGFLEQIILAEIANRPHRVAQFIQERGFFPGFVRWTEGEMVYLGDFGELDGTRELEWRFARKQRTAGEAILAAVTPGNADAQICWFQWSSQMFESGIELFLDPPEAAKASRVKKMNNTIQLNWTLSSSLPQIVSLRAKPIADVKQAYPGEVLWNGQALVEEVYPPVRTSRRKPSSTIKPSRSIKDEVVNSDVGVPESSVTHTGQLSITNGTDRVMLPEIRTPVLDQSNTLSSSHHKFSPTSLVCAGSDVSMTATDGQQQFLVDSNVMLIITKDLYFTKSQVLFLSICVGLAYVYGKFA</sequence>
<dbReference type="Pfam" id="PF01852">
    <property type="entry name" value="START"/>
    <property type="match status" value="1"/>
</dbReference>
<dbReference type="GO" id="GO:0005737">
    <property type="term" value="C:cytoplasm"/>
    <property type="evidence" value="ECO:0007669"/>
    <property type="project" value="UniProtKB-ARBA"/>
</dbReference>
<dbReference type="GO" id="GO:0008289">
    <property type="term" value="F:lipid binding"/>
    <property type="evidence" value="ECO:0007669"/>
    <property type="project" value="InterPro"/>
</dbReference>
<evidence type="ECO:0000256" key="1">
    <source>
        <dbReference type="SAM" id="MobiDB-lite"/>
    </source>
</evidence>
<dbReference type="OrthoDB" id="196858at2759"/>
<dbReference type="Proteomes" id="UP000886653">
    <property type="component" value="Unassembled WGS sequence"/>
</dbReference>
<dbReference type="PANTHER" id="PTHR19308:SF14">
    <property type="entry name" value="START DOMAIN-CONTAINING PROTEIN"/>
    <property type="match status" value="1"/>
</dbReference>
<feature type="domain" description="START" evidence="2">
    <location>
        <begin position="95"/>
        <end position="272"/>
    </location>
</feature>
<protein>
    <recommendedName>
        <fullName evidence="2">START domain-containing protein</fullName>
    </recommendedName>
</protein>
<comment type="caution">
    <text evidence="3">The sequence shown here is derived from an EMBL/GenBank/DDBJ whole genome shotgun (WGS) entry which is preliminary data.</text>
</comment>
<proteinExistence type="predicted"/>
<dbReference type="SUPFAM" id="SSF55961">
    <property type="entry name" value="Bet v1-like"/>
    <property type="match status" value="1"/>
</dbReference>
<feature type="compositionally biased region" description="Basic and acidic residues" evidence="1">
    <location>
        <begin position="34"/>
        <end position="48"/>
    </location>
</feature>
<feature type="compositionally biased region" description="Polar residues" evidence="1">
    <location>
        <begin position="322"/>
        <end position="354"/>
    </location>
</feature>